<dbReference type="Proteomes" id="UP001174691">
    <property type="component" value="Unassembled WGS sequence"/>
</dbReference>
<protein>
    <submittedName>
        <fullName evidence="1">Uncharacterized protein</fullName>
    </submittedName>
</protein>
<comment type="caution">
    <text evidence="1">The sequence shown here is derived from an EMBL/GenBank/DDBJ whole genome shotgun (WGS) entry which is preliminary data.</text>
</comment>
<dbReference type="AlphaFoldDB" id="A0AA38VW56"/>
<keyword evidence="2" id="KW-1185">Reference proteome</keyword>
<evidence type="ECO:0000313" key="2">
    <source>
        <dbReference type="Proteomes" id="UP001174691"/>
    </source>
</evidence>
<sequence>MTSCSGVPCTKRMSPAQRDLVHKSDAKIVTTGIKFYYYYCNGLTSWCRLYSEEASNELLTITGINAPVSHAKVLKCSVGVIDRVINTILLELRDDQKTGLLCRIGKAITDPVRNPSVIVLYGREGHEGKSALTQNITAIFSDAVRVSYLAHTAIVISNHISPFEKTAVNNSIGRRLMIYDMRK</sequence>
<proteinExistence type="predicted"/>
<reference evidence="1" key="1">
    <citation type="submission" date="2022-07" db="EMBL/GenBank/DDBJ databases">
        <title>Fungi with potential for degradation of polypropylene.</title>
        <authorList>
            <person name="Gostincar C."/>
        </authorList>
    </citation>
    <scope>NUCLEOTIDE SEQUENCE</scope>
    <source>
        <strain evidence="1">EXF-13287</strain>
    </source>
</reference>
<organism evidence="1 2">
    <name type="scientific">Coniochaeta hoffmannii</name>
    <dbReference type="NCBI Taxonomy" id="91930"/>
    <lineage>
        <taxon>Eukaryota</taxon>
        <taxon>Fungi</taxon>
        <taxon>Dikarya</taxon>
        <taxon>Ascomycota</taxon>
        <taxon>Pezizomycotina</taxon>
        <taxon>Sordariomycetes</taxon>
        <taxon>Sordariomycetidae</taxon>
        <taxon>Coniochaetales</taxon>
        <taxon>Coniochaetaceae</taxon>
        <taxon>Coniochaeta</taxon>
    </lineage>
</organism>
<dbReference type="EMBL" id="JANBVN010000072">
    <property type="protein sequence ID" value="KAJ9150183.1"/>
    <property type="molecule type" value="Genomic_DNA"/>
</dbReference>
<name>A0AA38VW56_9PEZI</name>
<evidence type="ECO:0000313" key="1">
    <source>
        <dbReference type="EMBL" id="KAJ9150183.1"/>
    </source>
</evidence>
<accession>A0AA38VW56</accession>
<gene>
    <name evidence="1" type="ORF">NKR19_g5327</name>
</gene>